<dbReference type="RefSeq" id="WP_332518869.1">
    <property type="nucleotide sequence ID" value="NZ_JANRHA010000001.1"/>
</dbReference>
<keyword evidence="5 6" id="KW-0472">Membrane</keyword>
<dbReference type="InterPro" id="IPR002524">
    <property type="entry name" value="Cation_efflux"/>
</dbReference>
<keyword evidence="3 6" id="KW-0812">Transmembrane</keyword>
<name>A0A9X4M0Q6_9ACTN</name>
<dbReference type="Proteomes" id="UP001152755">
    <property type="component" value="Unassembled WGS sequence"/>
</dbReference>
<evidence type="ECO:0000256" key="4">
    <source>
        <dbReference type="ARBA" id="ARBA00022989"/>
    </source>
</evidence>
<dbReference type="EMBL" id="JANRHA010000001">
    <property type="protein sequence ID" value="MDG3012993.1"/>
    <property type="molecule type" value="Genomic_DNA"/>
</dbReference>
<evidence type="ECO:0000259" key="7">
    <source>
        <dbReference type="Pfam" id="PF01545"/>
    </source>
</evidence>
<dbReference type="InterPro" id="IPR040177">
    <property type="entry name" value="SLC30A9"/>
</dbReference>
<evidence type="ECO:0000313" key="8">
    <source>
        <dbReference type="EMBL" id="MDG3012993.1"/>
    </source>
</evidence>
<feature type="transmembrane region" description="Helical" evidence="6">
    <location>
        <begin position="160"/>
        <end position="183"/>
    </location>
</feature>
<evidence type="ECO:0000256" key="6">
    <source>
        <dbReference type="SAM" id="Phobius"/>
    </source>
</evidence>
<feature type="transmembrane region" description="Helical" evidence="6">
    <location>
        <begin position="9"/>
        <end position="30"/>
    </location>
</feature>
<proteinExistence type="predicted"/>
<comment type="caution">
    <text evidence="8">The sequence shown here is derived from an EMBL/GenBank/DDBJ whole genome shotgun (WGS) entry which is preliminary data.</text>
</comment>
<keyword evidence="4 6" id="KW-1133">Transmembrane helix</keyword>
<accession>A0A9X4M0Q6</accession>
<gene>
    <name evidence="8" type="ORF">NVS88_00275</name>
</gene>
<dbReference type="PANTHER" id="PTHR13414">
    <property type="entry name" value="HUEL-CATION TRANSPORTER"/>
    <property type="match status" value="1"/>
</dbReference>
<protein>
    <submittedName>
        <fullName evidence="8">Cation diffusion facilitator family transporter</fullName>
    </submittedName>
</protein>
<feature type="transmembrane region" description="Helical" evidence="6">
    <location>
        <begin position="189"/>
        <end position="211"/>
    </location>
</feature>
<dbReference type="NCBIfam" id="TIGR01297">
    <property type="entry name" value="CDF"/>
    <property type="match status" value="1"/>
</dbReference>
<evidence type="ECO:0000313" key="9">
    <source>
        <dbReference type="Proteomes" id="UP001152755"/>
    </source>
</evidence>
<feature type="domain" description="Cation efflux protein transmembrane" evidence="7">
    <location>
        <begin position="10"/>
        <end position="217"/>
    </location>
</feature>
<evidence type="ECO:0000256" key="1">
    <source>
        <dbReference type="ARBA" id="ARBA00004141"/>
    </source>
</evidence>
<evidence type="ECO:0000256" key="2">
    <source>
        <dbReference type="ARBA" id="ARBA00022448"/>
    </source>
</evidence>
<dbReference type="Pfam" id="PF01545">
    <property type="entry name" value="Cation_efflux"/>
    <property type="match status" value="1"/>
</dbReference>
<dbReference type="AlphaFoldDB" id="A0A9X4M0Q6"/>
<organism evidence="8 9">
    <name type="scientific">Speluncibacter jeojiensis</name>
    <dbReference type="NCBI Taxonomy" id="2710754"/>
    <lineage>
        <taxon>Bacteria</taxon>
        <taxon>Bacillati</taxon>
        <taxon>Actinomycetota</taxon>
        <taxon>Actinomycetes</taxon>
        <taxon>Mycobacteriales</taxon>
        <taxon>Speluncibacteraceae</taxon>
        <taxon>Speluncibacter</taxon>
    </lineage>
</organism>
<dbReference type="PANTHER" id="PTHR13414:SF9">
    <property type="entry name" value="PROTON-COUPLED ZINC ANTIPORTER SLC30A9, MITOCHONDRIAL"/>
    <property type="match status" value="1"/>
</dbReference>
<dbReference type="SUPFAM" id="SSF161111">
    <property type="entry name" value="Cation efflux protein transmembrane domain-like"/>
    <property type="match status" value="1"/>
</dbReference>
<evidence type="ECO:0000256" key="5">
    <source>
        <dbReference type="ARBA" id="ARBA00023136"/>
    </source>
</evidence>
<keyword evidence="9" id="KW-1185">Reference proteome</keyword>
<dbReference type="GO" id="GO:0016020">
    <property type="term" value="C:membrane"/>
    <property type="evidence" value="ECO:0007669"/>
    <property type="project" value="UniProtKB-SubCell"/>
</dbReference>
<dbReference type="Gene3D" id="1.20.1510.10">
    <property type="entry name" value="Cation efflux protein transmembrane domain"/>
    <property type="match status" value="1"/>
</dbReference>
<evidence type="ECO:0000256" key="3">
    <source>
        <dbReference type="ARBA" id="ARBA00022692"/>
    </source>
</evidence>
<feature type="transmembrane region" description="Helical" evidence="6">
    <location>
        <begin position="77"/>
        <end position="97"/>
    </location>
</feature>
<dbReference type="InterPro" id="IPR027469">
    <property type="entry name" value="Cation_efflux_TMD_sf"/>
</dbReference>
<dbReference type="GO" id="GO:0006829">
    <property type="term" value="P:zinc ion transport"/>
    <property type="evidence" value="ECO:0007669"/>
    <property type="project" value="InterPro"/>
</dbReference>
<sequence>MSAEGSKKAIFAALAANAGIAVSKFVGFAITGSSSMLAEAVHSVADTSNQGLLLIGQRQAARRADRLHPFGYGRNRYFYSFVVALVLFTLGSVFALYEGVHKIEHPEPLTMPVVAVVILFIAIALEGFSFRTAFRESRPIKGDANWWQFIRNSRSPELPVVLLEDTGALIGLVFALAGVGLTVLTGDPVWDGIGTVAIGLLLGIIAIVLIVEMKSLLIGEGATEQEEHLILDALVGGGVDRVIHLKTQYLGPDELLVAAKVAMPPGTGLPAVAAAIDDAEVRVRAVVPAARVIYIEPDLDRTPSHRIG</sequence>
<comment type="subcellular location">
    <subcellularLocation>
        <location evidence="1">Membrane</location>
        <topology evidence="1">Multi-pass membrane protein</topology>
    </subcellularLocation>
</comment>
<dbReference type="InterPro" id="IPR058533">
    <property type="entry name" value="Cation_efflux_TM"/>
</dbReference>
<feature type="transmembrane region" description="Helical" evidence="6">
    <location>
        <begin position="109"/>
        <end position="128"/>
    </location>
</feature>
<reference evidence="8" key="1">
    <citation type="submission" date="2022-08" db="EMBL/GenBank/DDBJ databases">
        <title>Genome analysis of Corynebacteriales strain.</title>
        <authorList>
            <person name="Lee S.D."/>
        </authorList>
    </citation>
    <scope>NUCLEOTIDE SEQUENCE</scope>
    <source>
        <strain evidence="8">D3-21</strain>
    </source>
</reference>
<dbReference type="GO" id="GO:0008324">
    <property type="term" value="F:monoatomic cation transmembrane transporter activity"/>
    <property type="evidence" value="ECO:0007669"/>
    <property type="project" value="InterPro"/>
</dbReference>
<keyword evidence="2" id="KW-0813">Transport</keyword>